<dbReference type="Proteomes" id="UP000823941">
    <property type="component" value="Chromosome 25"/>
</dbReference>
<protein>
    <recommendedName>
        <fullName evidence="3">C2H2-type domain-containing protein</fullName>
    </recommendedName>
</protein>
<accession>A0ABQ7Q0D3</accession>
<evidence type="ECO:0000313" key="2">
    <source>
        <dbReference type="Proteomes" id="UP000823941"/>
    </source>
</evidence>
<reference evidence="1 2" key="1">
    <citation type="submission" date="2021-06" db="EMBL/GenBank/DDBJ databases">
        <title>A haploid diamondback moth (Plutella xylostella L.) genome assembly resolves 31 chromosomes and identifies a diamide resistance mutation.</title>
        <authorList>
            <person name="Ward C.M."/>
            <person name="Perry K.D."/>
            <person name="Baker G."/>
            <person name="Powis K."/>
            <person name="Heckel D.G."/>
            <person name="Baxter S.W."/>
        </authorList>
    </citation>
    <scope>NUCLEOTIDE SEQUENCE [LARGE SCALE GENOMIC DNA]</scope>
    <source>
        <strain evidence="1 2">LV</strain>
        <tissue evidence="1">Single pupa</tissue>
    </source>
</reference>
<comment type="caution">
    <text evidence="1">The sequence shown here is derived from an EMBL/GenBank/DDBJ whole genome shotgun (WGS) entry which is preliminary data.</text>
</comment>
<evidence type="ECO:0008006" key="3">
    <source>
        <dbReference type="Google" id="ProtNLM"/>
    </source>
</evidence>
<keyword evidence="2" id="KW-1185">Reference proteome</keyword>
<organism evidence="1 2">
    <name type="scientific">Plutella xylostella</name>
    <name type="common">Diamondback moth</name>
    <name type="synonym">Plutella maculipennis</name>
    <dbReference type="NCBI Taxonomy" id="51655"/>
    <lineage>
        <taxon>Eukaryota</taxon>
        <taxon>Metazoa</taxon>
        <taxon>Ecdysozoa</taxon>
        <taxon>Arthropoda</taxon>
        <taxon>Hexapoda</taxon>
        <taxon>Insecta</taxon>
        <taxon>Pterygota</taxon>
        <taxon>Neoptera</taxon>
        <taxon>Endopterygota</taxon>
        <taxon>Lepidoptera</taxon>
        <taxon>Glossata</taxon>
        <taxon>Ditrysia</taxon>
        <taxon>Yponomeutoidea</taxon>
        <taxon>Plutellidae</taxon>
        <taxon>Plutella</taxon>
    </lineage>
</organism>
<sequence length="58" mass="6532">MCGAEFGILGYWRRHVRCMHNGQRLPVCRECVLAFDTRGGLARGARLARQDVTKLDVA</sequence>
<name>A0ABQ7Q0D3_PLUXY</name>
<dbReference type="EMBL" id="JAHIBW010000025">
    <property type="protein sequence ID" value="KAG7298174.1"/>
    <property type="molecule type" value="Genomic_DNA"/>
</dbReference>
<proteinExistence type="predicted"/>
<evidence type="ECO:0000313" key="1">
    <source>
        <dbReference type="EMBL" id="KAG7298174.1"/>
    </source>
</evidence>
<gene>
    <name evidence="1" type="ORF">JYU34_018955</name>
</gene>